<evidence type="ECO:0000313" key="2">
    <source>
        <dbReference type="EMBL" id="KAF5941598.1"/>
    </source>
</evidence>
<accession>A0A7J7GQC0</accession>
<dbReference type="EMBL" id="JACBKZ010000009">
    <property type="protein sequence ID" value="KAF5941598.1"/>
    <property type="molecule type" value="Genomic_DNA"/>
</dbReference>
<feature type="compositionally biased region" description="Polar residues" evidence="1">
    <location>
        <begin position="10"/>
        <end position="34"/>
    </location>
</feature>
<dbReference type="AlphaFoldDB" id="A0A7J7GQC0"/>
<evidence type="ECO:0000256" key="1">
    <source>
        <dbReference type="SAM" id="MobiDB-lite"/>
    </source>
</evidence>
<reference evidence="2 3" key="2">
    <citation type="submission" date="2020-07" db="EMBL/GenBank/DDBJ databases">
        <title>Genome assembly of wild tea tree DASZ reveals pedigree and selection history of tea varieties.</title>
        <authorList>
            <person name="Zhang W."/>
        </authorList>
    </citation>
    <scope>NUCLEOTIDE SEQUENCE [LARGE SCALE GENOMIC DNA]</scope>
    <source>
        <strain evidence="3">cv. G240</strain>
        <tissue evidence="2">Leaf</tissue>
    </source>
</reference>
<evidence type="ECO:0000313" key="3">
    <source>
        <dbReference type="Proteomes" id="UP000593564"/>
    </source>
</evidence>
<name>A0A7J7GQC0_CAMSI</name>
<feature type="region of interest" description="Disordered" evidence="1">
    <location>
        <begin position="1"/>
        <end position="131"/>
    </location>
</feature>
<feature type="compositionally biased region" description="Polar residues" evidence="1">
    <location>
        <begin position="41"/>
        <end position="51"/>
    </location>
</feature>
<comment type="caution">
    <text evidence="2">The sequence shown here is derived from an EMBL/GenBank/DDBJ whole genome shotgun (WGS) entry which is preliminary data.</text>
</comment>
<organism evidence="2 3">
    <name type="scientific">Camellia sinensis</name>
    <name type="common">Tea plant</name>
    <name type="synonym">Thea sinensis</name>
    <dbReference type="NCBI Taxonomy" id="4442"/>
    <lineage>
        <taxon>Eukaryota</taxon>
        <taxon>Viridiplantae</taxon>
        <taxon>Streptophyta</taxon>
        <taxon>Embryophyta</taxon>
        <taxon>Tracheophyta</taxon>
        <taxon>Spermatophyta</taxon>
        <taxon>Magnoliopsida</taxon>
        <taxon>eudicotyledons</taxon>
        <taxon>Gunneridae</taxon>
        <taxon>Pentapetalae</taxon>
        <taxon>asterids</taxon>
        <taxon>Ericales</taxon>
        <taxon>Theaceae</taxon>
        <taxon>Camellia</taxon>
    </lineage>
</organism>
<protein>
    <submittedName>
        <fullName evidence="2">Uncharacterized protein</fullName>
    </submittedName>
</protein>
<dbReference type="Proteomes" id="UP000593564">
    <property type="component" value="Unassembled WGS sequence"/>
</dbReference>
<reference evidence="3" key="1">
    <citation type="journal article" date="2020" name="Nat. Commun.">
        <title>Genome assembly of wild tea tree DASZ reveals pedigree and selection history of tea varieties.</title>
        <authorList>
            <person name="Zhang W."/>
            <person name="Zhang Y."/>
            <person name="Qiu H."/>
            <person name="Guo Y."/>
            <person name="Wan H."/>
            <person name="Zhang X."/>
            <person name="Scossa F."/>
            <person name="Alseekh S."/>
            <person name="Zhang Q."/>
            <person name="Wang P."/>
            <person name="Xu L."/>
            <person name="Schmidt M.H."/>
            <person name="Jia X."/>
            <person name="Li D."/>
            <person name="Zhu A."/>
            <person name="Guo F."/>
            <person name="Chen W."/>
            <person name="Ni D."/>
            <person name="Usadel B."/>
            <person name="Fernie A.R."/>
            <person name="Wen W."/>
        </authorList>
    </citation>
    <scope>NUCLEOTIDE SEQUENCE [LARGE SCALE GENOMIC DNA]</scope>
    <source>
        <strain evidence="3">cv. G240</strain>
    </source>
</reference>
<feature type="compositionally biased region" description="Polar residues" evidence="1">
    <location>
        <begin position="61"/>
        <end position="80"/>
    </location>
</feature>
<sequence length="131" mass="14879">MFNSAHEHQNNWPMKTQPPFTNSPNSKTPPQSTIDKPPQTHIRTLQKNSPLLPTHPRHITKTQPPLTKSNINKKTTTQLTHPKPTSPPQVTSGTKHNKIRTHITPTNRKIKSTKSELKNNKSRPIVSKQKI</sequence>
<gene>
    <name evidence="2" type="ORF">HYC85_019240</name>
</gene>
<keyword evidence="3" id="KW-1185">Reference proteome</keyword>
<proteinExistence type="predicted"/>